<accession>A0A7R9LH31</accession>
<reference evidence="3" key="1">
    <citation type="submission" date="2020-11" db="EMBL/GenBank/DDBJ databases">
        <authorList>
            <person name="Tran Van P."/>
        </authorList>
    </citation>
    <scope>NUCLEOTIDE SEQUENCE</scope>
</reference>
<evidence type="ECO:0000313" key="3">
    <source>
        <dbReference type="EMBL" id="CAD7641608.1"/>
    </source>
</evidence>
<proteinExistence type="inferred from homology"/>
<dbReference type="PANTHER" id="PTHR13511">
    <property type="entry name" value="KXDL MOTIF-CONTAINING PROTEIN 1"/>
    <property type="match status" value="1"/>
</dbReference>
<protein>
    <recommendedName>
        <fullName evidence="2">KxDL domain-containing protein</fullName>
    </recommendedName>
</protein>
<dbReference type="Pfam" id="PF10241">
    <property type="entry name" value="KxDL"/>
    <property type="match status" value="1"/>
</dbReference>
<dbReference type="EMBL" id="CAJPIZ010025563">
    <property type="protein sequence ID" value="CAG2118788.1"/>
    <property type="molecule type" value="Genomic_DNA"/>
</dbReference>
<dbReference type="InterPro" id="IPR039843">
    <property type="entry name" value="KXD1-like"/>
</dbReference>
<evidence type="ECO:0000256" key="1">
    <source>
        <dbReference type="ARBA" id="ARBA00005913"/>
    </source>
</evidence>
<dbReference type="Proteomes" id="UP000759131">
    <property type="component" value="Unassembled WGS sequence"/>
</dbReference>
<name>A0A7R9LH31_9ACAR</name>
<evidence type="ECO:0000313" key="4">
    <source>
        <dbReference type="Proteomes" id="UP000759131"/>
    </source>
</evidence>
<dbReference type="InterPro" id="IPR019371">
    <property type="entry name" value="KxDL_dom"/>
</dbReference>
<dbReference type="GO" id="GO:0099078">
    <property type="term" value="C:BORC complex"/>
    <property type="evidence" value="ECO:0007669"/>
    <property type="project" value="TreeGrafter"/>
</dbReference>
<dbReference type="AlphaFoldDB" id="A0A7R9LH31"/>
<feature type="domain" description="KxDL" evidence="2">
    <location>
        <begin position="30"/>
        <end position="112"/>
    </location>
</feature>
<dbReference type="GO" id="GO:0032418">
    <property type="term" value="P:lysosome localization"/>
    <property type="evidence" value="ECO:0007669"/>
    <property type="project" value="TreeGrafter"/>
</dbReference>
<dbReference type="PANTHER" id="PTHR13511:SF0">
    <property type="entry name" value="KXDL MOTIF-CONTAINING PROTEIN 1"/>
    <property type="match status" value="1"/>
</dbReference>
<evidence type="ECO:0000259" key="2">
    <source>
        <dbReference type="Pfam" id="PF10241"/>
    </source>
</evidence>
<sequence length="150" mass="17042">MRSTLYPIKGMASGVEECTESESVSTVMCRLVDSQHVDAVLDSQTNMLSMYEKSNEMLVNCNALAVHRFTHTSVAVQRYVQQLTDLRKDLDSVYHRIKFMKLKLSQQYSHAFKGVSLSITIDVSCGNVCNRLDEEEETADDIKNVKIRDE</sequence>
<keyword evidence="4" id="KW-1185">Reference proteome</keyword>
<comment type="similarity">
    <text evidence="1">Belongs to the KXD1 family.</text>
</comment>
<dbReference type="EMBL" id="OC880138">
    <property type="protein sequence ID" value="CAD7641608.1"/>
    <property type="molecule type" value="Genomic_DNA"/>
</dbReference>
<dbReference type="OrthoDB" id="10258877at2759"/>
<gene>
    <name evidence="3" type="ORF">OSB1V03_LOCUS18738</name>
</gene>
<organism evidence="3">
    <name type="scientific">Medioppia subpectinata</name>
    <dbReference type="NCBI Taxonomy" id="1979941"/>
    <lineage>
        <taxon>Eukaryota</taxon>
        <taxon>Metazoa</taxon>
        <taxon>Ecdysozoa</taxon>
        <taxon>Arthropoda</taxon>
        <taxon>Chelicerata</taxon>
        <taxon>Arachnida</taxon>
        <taxon>Acari</taxon>
        <taxon>Acariformes</taxon>
        <taxon>Sarcoptiformes</taxon>
        <taxon>Oribatida</taxon>
        <taxon>Brachypylina</taxon>
        <taxon>Oppioidea</taxon>
        <taxon>Oppiidae</taxon>
        <taxon>Medioppia</taxon>
    </lineage>
</organism>